<organism evidence="8 9">
    <name type="scientific">Mytilus galloprovincialis</name>
    <name type="common">Mediterranean mussel</name>
    <dbReference type="NCBI Taxonomy" id="29158"/>
    <lineage>
        <taxon>Eukaryota</taxon>
        <taxon>Metazoa</taxon>
        <taxon>Spiralia</taxon>
        <taxon>Lophotrochozoa</taxon>
        <taxon>Mollusca</taxon>
        <taxon>Bivalvia</taxon>
        <taxon>Autobranchia</taxon>
        <taxon>Pteriomorphia</taxon>
        <taxon>Mytilida</taxon>
        <taxon>Mytiloidea</taxon>
        <taxon>Mytilidae</taxon>
        <taxon>Mytilinae</taxon>
        <taxon>Mytilus</taxon>
    </lineage>
</organism>
<dbReference type="InterPro" id="IPR007593">
    <property type="entry name" value="CD225/Dispanin_fam"/>
</dbReference>
<evidence type="ECO:0000256" key="3">
    <source>
        <dbReference type="ARBA" id="ARBA00022692"/>
    </source>
</evidence>
<keyword evidence="4 7" id="KW-1133">Transmembrane helix</keyword>
<comment type="similarity">
    <text evidence="2">Belongs to the CD225/Dispanin family.</text>
</comment>
<gene>
    <name evidence="8" type="ORF">MGAL_10B085605</name>
</gene>
<feature type="compositionally biased region" description="Basic and acidic residues" evidence="6">
    <location>
        <begin position="1"/>
        <end position="16"/>
    </location>
</feature>
<evidence type="ECO:0000313" key="8">
    <source>
        <dbReference type="EMBL" id="VDI78414.1"/>
    </source>
</evidence>
<keyword evidence="3 7" id="KW-0812">Transmembrane</keyword>
<dbReference type="GO" id="GO:0016020">
    <property type="term" value="C:membrane"/>
    <property type="evidence" value="ECO:0007669"/>
    <property type="project" value="UniProtKB-SubCell"/>
</dbReference>
<accession>A0A8B6HG85</accession>
<proteinExistence type="inferred from homology"/>
<feature type="transmembrane region" description="Helical" evidence="7">
    <location>
        <begin position="82"/>
        <end position="109"/>
    </location>
</feature>
<evidence type="ECO:0000256" key="6">
    <source>
        <dbReference type="SAM" id="MobiDB-lite"/>
    </source>
</evidence>
<dbReference type="Pfam" id="PF04505">
    <property type="entry name" value="CD225"/>
    <property type="match status" value="1"/>
</dbReference>
<dbReference type="EMBL" id="UYJE01009960">
    <property type="protein sequence ID" value="VDI78414.1"/>
    <property type="molecule type" value="Genomic_DNA"/>
</dbReference>
<name>A0A8B6HG85_MYTGA</name>
<protein>
    <submittedName>
        <fullName evidence="8">Uncharacterized protein</fullName>
    </submittedName>
</protein>
<evidence type="ECO:0000256" key="7">
    <source>
        <dbReference type="SAM" id="Phobius"/>
    </source>
</evidence>
<sequence length="114" mass="12554">MGGEKDIQKNEEPTKDGKKKAKGHKRLFAVSPENVPNTNLLLACLVTLCFNPILGPIAAYYSLTAAKSYSDGDKRDGERRALISVIISLVSIVFTVVLVMTLILVFTVYTETRH</sequence>
<comment type="caution">
    <text evidence="8">The sequence shown here is derived from an EMBL/GenBank/DDBJ whole genome shotgun (WGS) entry which is preliminary data.</text>
</comment>
<dbReference type="AlphaFoldDB" id="A0A8B6HG85"/>
<feature type="transmembrane region" description="Helical" evidence="7">
    <location>
        <begin position="40"/>
        <end position="61"/>
    </location>
</feature>
<keyword evidence="9" id="KW-1185">Reference proteome</keyword>
<reference evidence="8" key="1">
    <citation type="submission" date="2018-11" db="EMBL/GenBank/DDBJ databases">
        <authorList>
            <person name="Alioto T."/>
            <person name="Alioto T."/>
        </authorList>
    </citation>
    <scope>NUCLEOTIDE SEQUENCE</scope>
</reference>
<dbReference type="Proteomes" id="UP000596742">
    <property type="component" value="Unassembled WGS sequence"/>
</dbReference>
<dbReference type="OrthoDB" id="6146244at2759"/>
<evidence type="ECO:0000256" key="5">
    <source>
        <dbReference type="ARBA" id="ARBA00023136"/>
    </source>
</evidence>
<evidence type="ECO:0000256" key="2">
    <source>
        <dbReference type="ARBA" id="ARBA00006843"/>
    </source>
</evidence>
<feature type="region of interest" description="Disordered" evidence="6">
    <location>
        <begin position="1"/>
        <end position="23"/>
    </location>
</feature>
<evidence type="ECO:0000256" key="1">
    <source>
        <dbReference type="ARBA" id="ARBA00004370"/>
    </source>
</evidence>
<comment type="subcellular location">
    <subcellularLocation>
        <location evidence="1">Membrane</location>
    </subcellularLocation>
</comment>
<evidence type="ECO:0000256" key="4">
    <source>
        <dbReference type="ARBA" id="ARBA00022989"/>
    </source>
</evidence>
<evidence type="ECO:0000313" key="9">
    <source>
        <dbReference type="Proteomes" id="UP000596742"/>
    </source>
</evidence>
<keyword evidence="5 7" id="KW-0472">Membrane</keyword>